<dbReference type="Pfam" id="PF10013">
    <property type="entry name" value="DUF2256"/>
    <property type="match status" value="1"/>
</dbReference>
<dbReference type="AlphaFoldDB" id="A0AAD3CUD8"/>
<comment type="caution">
    <text evidence="2">The sequence shown here is derived from an EMBL/GenBank/DDBJ whole genome shotgun (WGS) entry which is preliminary data.</text>
</comment>
<feature type="signal peptide" evidence="1">
    <location>
        <begin position="1"/>
        <end position="18"/>
    </location>
</feature>
<keyword evidence="3" id="KW-1185">Reference proteome</keyword>
<gene>
    <name evidence="2" type="ORF">CTEN210_08774</name>
</gene>
<evidence type="ECO:0008006" key="4">
    <source>
        <dbReference type="Google" id="ProtNLM"/>
    </source>
</evidence>
<sequence>MKSIFFISFLSLLRGSASYLLPAKFGVHHLPSLGTTATTQTRLFGKRGNGKVKKERISKQNLPEKICVVCNRPFTWRKKWERSWDEITCCSKKCNSMRRGAAREDGFVDYGN</sequence>
<dbReference type="PANTHER" id="PTHR37463:SF1">
    <property type="entry name" value="DUF2256 DOMAIN-CONTAINING PROTEIN"/>
    <property type="match status" value="1"/>
</dbReference>
<accession>A0AAD3CUD8</accession>
<evidence type="ECO:0000313" key="2">
    <source>
        <dbReference type="EMBL" id="GFH52298.1"/>
    </source>
</evidence>
<protein>
    <recommendedName>
        <fullName evidence="4">DUF2256 domain-containing protein</fullName>
    </recommendedName>
</protein>
<name>A0AAD3CUD8_9STRA</name>
<feature type="chain" id="PRO_5042044211" description="DUF2256 domain-containing protein" evidence="1">
    <location>
        <begin position="19"/>
        <end position="112"/>
    </location>
</feature>
<dbReference type="PANTHER" id="PTHR37463">
    <property type="entry name" value="GSL3115 PROTEIN"/>
    <property type="match status" value="1"/>
</dbReference>
<evidence type="ECO:0000256" key="1">
    <source>
        <dbReference type="SAM" id="SignalP"/>
    </source>
</evidence>
<keyword evidence="1" id="KW-0732">Signal</keyword>
<dbReference type="InterPro" id="IPR017136">
    <property type="entry name" value="UCP037205"/>
</dbReference>
<reference evidence="2 3" key="1">
    <citation type="journal article" date="2021" name="Sci. Rep.">
        <title>The genome of the diatom Chaetoceros tenuissimus carries an ancient integrated fragment of an extant virus.</title>
        <authorList>
            <person name="Hongo Y."/>
            <person name="Kimura K."/>
            <person name="Takaki Y."/>
            <person name="Yoshida Y."/>
            <person name="Baba S."/>
            <person name="Kobayashi G."/>
            <person name="Nagasaki K."/>
            <person name="Hano T."/>
            <person name="Tomaru Y."/>
        </authorList>
    </citation>
    <scope>NUCLEOTIDE SEQUENCE [LARGE SCALE GENOMIC DNA]</scope>
    <source>
        <strain evidence="2 3">NIES-3715</strain>
    </source>
</reference>
<proteinExistence type="predicted"/>
<dbReference type="Proteomes" id="UP001054902">
    <property type="component" value="Unassembled WGS sequence"/>
</dbReference>
<evidence type="ECO:0000313" key="3">
    <source>
        <dbReference type="Proteomes" id="UP001054902"/>
    </source>
</evidence>
<organism evidence="2 3">
    <name type="scientific">Chaetoceros tenuissimus</name>
    <dbReference type="NCBI Taxonomy" id="426638"/>
    <lineage>
        <taxon>Eukaryota</taxon>
        <taxon>Sar</taxon>
        <taxon>Stramenopiles</taxon>
        <taxon>Ochrophyta</taxon>
        <taxon>Bacillariophyta</taxon>
        <taxon>Coscinodiscophyceae</taxon>
        <taxon>Chaetocerotophycidae</taxon>
        <taxon>Chaetocerotales</taxon>
        <taxon>Chaetocerotaceae</taxon>
        <taxon>Chaetoceros</taxon>
    </lineage>
</organism>
<dbReference type="EMBL" id="BLLK01000045">
    <property type="protein sequence ID" value="GFH52298.1"/>
    <property type="molecule type" value="Genomic_DNA"/>
</dbReference>